<dbReference type="GO" id="GO:0019005">
    <property type="term" value="C:SCF ubiquitin ligase complex"/>
    <property type="evidence" value="ECO:0007669"/>
    <property type="project" value="TreeGrafter"/>
</dbReference>
<name>I0YK57_COCSC</name>
<dbReference type="InterPro" id="IPR006553">
    <property type="entry name" value="Leu-rich_rpt_Cys-con_subtyp"/>
</dbReference>
<sequence>MECCDLESLVLSDCANISDAGLEQLAGSYAVQSGREQGDGSTQDVSLDFSGCPNIDDSSFATLTRQSLPGEALLGIQELRLSDCWRVSDALLANLAANGTLCRLQVLDLSHMTLLNPGRGRSDAAAGIAQALCAAVSAAGKHLRDLNLDDAQVSEDVLMAIGQKCSQLESLSLIGCRPLSNAGLESVAGGCPELTKLSVGGPSFHWREDKGLAAFRGLKHLTISRRTTLCTDSSLIKVLQQHPELESFRLCMSSAVTDRALEALPASSLRSLCLVACDAVQGHSISRLRTLEELRLSSCTCFSQDAVQFNQRDL</sequence>
<dbReference type="OrthoDB" id="423607at2759"/>
<evidence type="ECO:0000313" key="3">
    <source>
        <dbReference type="Proteomes" id="UP000007264"/>
    </source>
</evidence>
<comment type="caution">
    <text evidence="2">The sequence shown here is derived from an EMBL/GenBank/DDBJ whole genome shotgun (WGS) entry which is preliminary data.</text>
</comment>
<proteinExistence type="predicted"/>
<dbReference type="Proteomes" id="UP000007264">
    <property type="component" value="Unassembled WGS sequence"/>
</dbReference>
<dbReference type="Gene3D" id="3.80.10.10">
    <property type="entry name" value="Ribonuclease Inhibitor"/>
    <property type="match status" value="2"/>
</dbReference>
<dbReference type="InterPro" id="IPR001611">
    <property type="entry name" value="Leu-rich_rpt"/>
</dbReference>
<accession>I0YK57</accession>
<dbReference type="InterPro" id="IPR032675">
    <property type="entry name" value="LRR_dom_sf"/>
</dbReference>
<dbReference type="RefSeq" id="XP_005643320.1">
    <property type="nucleotide sequence ID" value="XM_005643263.1"/>
</dbReference>
<dbReference type="STRING" id="574566.I0YK57"/>
<evidence type="ECO:0000313" key="2">
    <source>
        <dbReference type="EMBL" id="EIE18776.1"/>
    </source>
</evidence>
<dbReference type="eggNOG" id="KOG1947">
    <property type="taxonomic scope" value="Eukaryota"/>
</dbReference>
<dbReference type="GO" id="GO:0031146">
    <property type="term" value="P:SCF-dependent proteasomal ubiquitin-dependent protein catabolic process"/>
    <property type="evidence" value="ECO:0007669"/>
    <property type="project" value="TreeGrafter"/>
</dbReference>
<dbReference type="KEGG" id="csl:COCSUDRAFT_60079"/>
<dbReference type="PANTHER" id="PTHR13318">
    <property type="entry name" value="PARTNER OF PAIRED, ISOFORM B-RELATED"/>
    <property type="match status" value="1"/>
</dbReference>
<protein>
    <submittedName>
        <fullName evidence="2">RNI-like protein</fullName>
    </submittedName>
</protein>
<comment type="subcellular location">
    <subcellularLocation>
        <location evidence="1">Cytoplasm</location>
        <location evidence="1">Cytoskeleton</location>
        <location evidence="1">Cilium axoneme</location>
    </subcellularLocation>
</comment>
<dbReference type="Pfam" id="PF13516">
    <property type="entry name" value="LRR_6"/>
    <property type="match status" value="1"/>
</dbReference>
<gene>
    <name evidence="2" type="ORF">COCSUDRAFT_60079</name>
</gene>
<dbReference type="GO" id="GO:0005930">
    <property type="term" value="C:axoneme"/>
    <property type="evidence" value="ECO:0007669"/>
    <property type="project" value="UniProtKB-SubCell"/>
</dbReference>
<keyword evidence="3" id="KW-1185">Reference proteome</keyword>
<dbReference type="EMBL" id="AGSI01000022">
    <property type="protein sequence ID" value="EIE18776.1"/>
    <property type="molecule type" value="Genomic_DNA"/>
</dbReference>
<dbReference type="PANTHER" id="PTHR13318:SF105">
    <property type="entry name" value="F-BOX_LRR-REPEAT PROTEIN 3"/>
    <property type="match status" value="1"/>
</dbReference>
<organism evidence="2 3">
    <name type="scientific">Coccomyxa subellipsoidea (strain C-169)</name>
    <name type="common">Green microalga</name>
    <dbReference type="NCBI Taxonomy" id="574566"/>
    <lineage>
        <taxon>Eukaryota</taxon>
        <taxon>Viridiplantae</taxon>
        <taxon>Chlorophyta</taxon>
        <taxon>core chlorophytes</taxon>
        <taxon>Trebouxiophyceae</taxon>
        <taxon>Trebouxiophyceae incertae sedis</taxon>
        <taxon>Coccomyxaceae</taxon>
        <taxon>Coccomyxa</taxon>
        <taxon>Coccomyxa subellipsoidea</taxon>
    </lineage>
</organism>
<reference evidence="2 3" key="1">
    <citation type="journal article" date="2012" name="Genome Biol.">
        <title>The genome of the polar eukaryotic microalga coccomyxa subellipsoidea reveals traits of cold adaptation.</title>
        <authorList>
            <person name="Blanc G."/>
            <person name="Agarkova I."/>
            <person name="Grimwood J."/>
            <person name="Kuo A."/>
            <person name="Brueggeman A."/>
            <person name="Dunigan D."/>
            <person name="Gurnon J."/>
            <person name="Ladunga I."/>
            <person name="Lindquist E."/>
            <person name="Lucas S."/>
            <person name="Pangilinan J."/>
            <person name="Proschold T."/>
            <person name="Salamov A."/>
            <person name="Schmutz J."/>
            <person name="Weeks D."/>
            <person name="Yamada T."/>
            <person name="Claverie J.M."/>
            <person name="Grigoriev I."/>
            <person name="Van Etten J."/>
            <person name="Lomsadze A."/>
            <person name="Borodovsky M."/>
        </authorList>
    </citation>
    <scope>NUCLEOTIDE SEQUENCE [LARGE SCALE GENOMIC DNA]</scope>
    <source>
        <strain evidence="2 3">C-169</strain>
    </source>
</reference>
<evidence type="ECO:0000256" key="1">
    <source>
        <dbReference type="ARBA" id="ARBA00004430"/>
    </source>
</evidence>
<dbReference type="AlphaFoldDB" id="I0YK57"/>
<dbReference type="SUPFAM" id="SSF52047">
    <property type="entry name" value="RNI-like"/>
    <property type="match status" value="2"/>
</dbReference>
<dbReference type="GeneID" id="17036705"/>
<dbReference type="SMART" id="SM00367">
    <property type="entry name" value="LRR_CC"/>
    <property type="match status" value="5"/>
</dbReference>